<evidence type="ECO:0000259" key="1">
    <source>
        <dbReference type="Pfam" id="PF21607"/>
    </source>
</evidence>
<keyword evidence="3" id="KW-1185">Reference proteome</keyword>
<dbReference type="HOGENOM" id="CLU_040029_0_0_7"/>
<gene>
    <name evidence="2" type="ordered locus">TOL2_C34440</name>
</gene>
<feature type="domain" description="[Acyl-carrier-protein] S-malonyltransferase-like inserted helical" evidence="1">
    <location>
        <begin position="392"/>
        <end position="472"/>
    </location>
</feature>
<protein>
    <submittedName>
        <fullName evidence="2">PfaD: polyketide biosynthesis system protein</fullName>
    </submittedName>
</protein>
<dbReference type="SUPFAM" id="SSF51412">
    <property type="entry name" value="Inosine monophosphate dehydrogenase (IMPDH)"/>
    <property type="match status" value="1"/>
</dbReference>
<dbReference type="CDD" id="cd04742">
    <property type="entry name" value="NPD_FabD"/>
    <property type="match status" value="1"/>
</dbReference>
<dbReference type="PANTHER" id="PTHR32332:SF20">
    <property type="entry name" value="2-NITROPROPANE DIOXYGENASE-LIKE PROTEIN"/>
    <property type="match status" value="1"/>
</dbReference>
<dbReference type="NCBIfam" id="TIGR02814">
    <property type="entry name" value="pfaD_fam"/>
    <property type="match status" value="1"/>
</dbReference>
<dbReference type="EMBL" id="FO203503">
    <property type="protein sequence ID" value="CCK81601.1"/>
    <property type="molecule type" value="Genomic_DNA"/>
</dbReference>
<dbReference type="Gene3D" id="3.20.20.70">
    <property type="entry name" value="Aldolase class I"/>
    <property type="match status" value="2"/>
</dbReference>
<reference evidence="2 3" key="1">
    <citation type="journal article" date="2013" name="Environ. Microbiol.">
        <title>Complete genome, catabolic sub-proteomes and key-metabolites of Desulfobacula toluolica Tol2, a marine, aromatic compound-degrading, sulfate-reducing bacterium.</title>
        <authorList>
            <person name="Wohlbrand L."/>
            <person name="Jacob J.H."/>
            <person name="Kube M."/>
            <person name="Mussmann M."/>
            <person name="Jarling R."/>
            <person name="Beck A."/>
            <person name="Amann R."/>
            <person name="Wilkes H."/>
            <person name="Reinhardt R."/>
            <person name="Rabus R."/>
        </authorList>
    </citation>
    <scope>NUCLEOTIDE SEQUENCE [LARGE SCALE GENOMIC DNA]</scope>
    <source>
        <strain evidence="3">DSM 7467 / Tol2</strain>
    </source>
</reference>
<sequence length="546" mass="61145">MENINETLFSKIFYTENIMSFENSNSLNELLMQVNKPIFAIQNNDAIHFIHNDNDFFTAAFKEDTLHHIKAFVPAVRPENLGDKRFKTRHALKYPYIAGAMANGITSVAIVKTMAENGMIGFLGAGGLSIEKIKENIIELKSTLKDRPFGFNLIHSPGDPAHEMATVELYLKHQVNLISAAAFMRMTPALVYYRIKGIHTNDNGHIVTPHNIIAKVSRIEIARQFFSPPPEKLVNQLLERKLITQQEARLSQHIPMAQDLTAEADSGGHTDNRPALTLLPTMIALKNEFMETFNYKDPLCVGLAGGIATPESAAAAFGMGAAYILTGSINQSCVEAGICEDVKKMLCQAEQADVAMAPAADMFEIGAKVQVLKRGTMFPVRADKLYKLYQSHNSFDEIDEKSKHEIQEKFLQARFEDAWESTKDFFHKTGNIKEIEKAQADPKHKMALVFRSYLGLSSKWAIKGIPQRKMDYQIWCGPAIGAFNQWVKGSFLEPHENRKTAEIALNLLFGACVCTRASILKTQGIELPMNANGFNPIRKEEIFLYL</sequence>
<accession>K0NJF8</accession>
<evidence type="ECO:0000313" key="3">
    <source>
        <dbReference type="Proteomes" id="UP000007347"/>
    </source>
</evidence>
<evidence type="ECO:0000313" key="2">
    <source>
        <dbReference type="EMBL" id="CCK81601.1"/>
    </source>
</evidence>
<dbReference type="InterPro" id="IPR013785">
    <property type="entry name" value="Aldolase_TIM"/>
</dbReference>
<dbReference type="Proteomes" id="UP000007347">
    <property type="component" value="Chromosome"/>
</dbReference>
<dbReference type="AlphaFoldDB" id="K0NJF8"/>
<dbReference type="Pfam" id="PF21607">
    <property type="entry name" value="FabD_helical_ins"/>
    <property type="match status" value="1"/>
</dbReference>
<dbReference type="PATRIC" id="fig|651182.5.peg.4065"/>
<dbReference type="InterPro" id="IPR049489">
    <property type="entry name" value="FabD-like_helical_ins"/>
</dbReference>
<dbReference type="STRING" id="651182.TOL2_C34440"/>
<dbReference type="Pfam" id="PF03060">
    <property type="entry name" value="NMO"/>
    <property type="match status" value="1"/>
</dbReference>
<proteinExistence type="predicted"/>
<name>K0NJF8_DESTT</name>
<dbReference type="KEGG" id="dto:TOL2_C34440"/>
<organism evidence="2 3">
    <name type="scientific">Desulfobacula toluolica (strain DSM 7467 / Tol2)</name>
    <dbReference type="NCBI Taxonomy" id="651182"/>
    <lineage>
        <taxon>Bacteria</taxon>
        <taxon>Pseudomonadati</taxon>
        <taxon>Thermodesulfobacteriota</taxon>
        <taxon>Desulfobacteria</taxon>
        <taxon>Desulfobacterales</taxon>
        <taxon>Desulfobacteraceae</taxon>
        <taxon>Desulfobacula</taxon>
    </lineage>
</organism>
<dbReference type="PANTHER" id="PTHR32332">
    <property type="entry name" value="2-NITROPROPANE DIOXYGENASE"/>
    <property type="match status" value="1"/>
</dbReference>
<dbReference type="InterPro" id="IPR014179">
    <property type="entry name" value="PfaD-like_TIM-barrel"/>
</dbReference>